<reference evidence="1 2" key="1">
    <citation type="submission" date="2020-08" db="EMBL/GenBank/DDBJ databases">
        <title>Sequencing the genomes of 1000 actinobacteria strains.</title>
        <authorList>
            <person name="Klenk H.-P."/>
        </authorList>
    </citation>
    <scope>NUCLEOTIDE SEQUENCE [LARGE SCALE GENOMIC DNA]</scope>
    <source>
        <strain evidence="1 2">DSM 43582</strain>
    </source>
</reference>
<name>A0A7W9UIE0_9NOCA</name>
<sequence>MTAAPEKLAAAAGASVKRACHSISRTLMSLLLLAELAAAGHPYADYYDAADVARLIETGRDLLHARLTAAA</sequence>
<evidence type="ECO:0000313" key="1">
    <source>
        <dbReference type="EMBL" id="MBB5914299.1"/>
    </source>
</evidence>
<keyword evidence="2" id="KW-1185">Reference proteome</keyword>
<dbReference type="AlphaFoldDB" id="A0A7W9UIE0"/>
<dbReference type="RefSeq" id="WP_157185656.1">
    <property type="nucleotide sequence ID" value="NZ_JACHIT010000001.1"/>
</dbReference>
<organism evidence="1 2">
    <name type="scientific">Nocardia transvalensis</name>
    <dbReference type="NCBI Taxonomy" id="37333"/>
    <lineage>
        <taxon>Bacteria</taxon>
        <taxon>Bacillati</taxon>
        <taxon>Actinomycetota</taxon>
        <taxon>Actinomycetes</taxon>
        <taxon>Mycobacteriales</taxon>
        <taxon>Nocardiaceae</taxon>
        <taxon>Nocardia</taxon>
    </lineage>
</organism>
<comment type="caution">
    <text evidence="1">The sequence shown here is derived from an EMBL/GenBank/DDBJ whole genome shotgun (WGS) entry which is preliminary data.</text>
</comment>
<evidence type="ECO:0000313" key="2">
    <source>
        <dbReference type="Proteomes" id="UP000540412"/>
    </source>
</evidence>
<dbReference type="EMBL" id="JACHIT010000001">
    <property type="protein sequence ID" value="MBB5914299.1"/>
    <property type="molecule type" value="Genomic_DNA"/>
</dbReference>
<proteinExistence type="predicted"/>
<accession>A0A7W9UIE0</accession>
<gene>
    <name evidence="1" type="ORF">BJY24_003166</name>
</gene>
<protein>
    <submittedName>
        <fullName evidence="1">Uncharacterized protein</fullName>
    </submittedName>
</protein>
<dbReference type="Proteomes" id="UP000540412">
    <property type="component" value="Unassembled WGS sequence"/>
</dbReference>